<feature type="signal peptide" evidence="1">
    <location>
        <begin position="1"/>
        <end position="23"/>
    </location>
</feature>
<dbReference type="RefSeq" id="XP_034106982.1">
    <property type="nucleotide sequence ID" value="XM_034251091.2"/>
</dbReference>
<dbReference type="GeneID" id="117569789"/>
<sequence length="239" mass="27213">MKMLNPSLLLSAIAMLTIGGVDANESEFIATSSCIPYAQSPGIHQITAPGLSSFDVLCDSTIFGSGWTVIQQRIDGKEDFYRNWANYSAGFGSLNGDFFLGLERIHRLTSAHRHELNIYMEKFNGDVENAHYDRFQVAGEEENYKLSSVGNFTKGRVFDCLNWHFSESFSTYDRDNDNFKDTNCAEQRQSGWWFAYCGLCNLNGRYFDHEVQNVTGMFWTPRTSLKAVKMLIRPVVEKK</sequence>
<reference evidence="4" key="1">
    <citation type="submission" date="2025-08" db="UniProtKB">
        <authorList>
            <consortium name="RefSeq"/>
        </authorList>
    </citation>
    <scope>IDENTIFICATION</scope>
    <source>
        <strain evidence="4">15112-1751.03</strain>
        <tissue evidence="4">Whole Adult</tissue>
    </source>
</reference>
<evidence type="ECO:0000256" key="1">
    <source>
        <dbReference type="SAM" id="SignalP"/>
    </source>
</evidence>
<evidence type="ECO:0000259" key="2">
    <source>
        <dbReference type="PROSITE" id="PS51406"/>
    </source>
</evidence>
<evidence type="ECO:0000313" key="4">
    <source>
        <dbReference type="RefSeq" id="XP_034106982.1"/>
    </source>
</evidence>
<dbReference type="PANTHER" id="PTHR19143">
    <property type="entry name" value="FIBRINOGEN/TENASCIN/ANGIOPOEITIN"/>
    <property type="match status" value="1"/>
</dbReference>
<proteinExistence type="predicted"/>
<dbReference type="CDD" id="cd00087">
    <property type="entry name" value="FReD"/>
    <property type="match status" value="1"/>
</dbReference>
<organism evidence="3 4">
    <name type="scientific">Drosophila albomicans</name>
    <name type="common">Fruit fly</name>
    <dbReference type="NCBI Taxonomy" id="7291"/>
    <lineage>
        <taxon>Eukaryota</taxon>
        <taxon>Metazoa</taxon>
        <taxon>Ecdysozoa</taxon>
        <taxon>Arthropoda</taxon>
        <taxon>Hexapoda</taxon>
        <taxon>Insecta</taxon>
        <taxon>Pterygota</taxon>
        <taxon>Neoptera</taxon>
        <taxon>Endopterygota</taxon>
        <taxon>Diptera</taxon>
        <taxon>Brachycera</taxon>
        <taxon>Muscomorpha</taxon>
        <taxon>Ephydroidea</taxon>
        <taxon>Drosophilidae</taxon>
        <taxon>Drosophila</taxon>
    </lineage>
</organism>
<dbReference type="OrthoDB" id="7839161at2759"/>
<dbReference type="InterPro" id="IPR002181">
    <property type="entry name" value="Fibrinogen_a/b/g_C_dom"/>
</dbReference>
<dbReference type="PANTHER" id="PTHR19143:SF327">
    <property type="entry name" value="FI21813P1-RELATED"/>
    <property type="match status" value="1"/>
</dbReference>
<keyword evidence="1" id="KW-0732">Signal</keyword>
<dbReference type="PROSITE" id="PS51406">
    <property type="entry name" value="FIBRINOGEN_C_2"/>
    <property type="match status" value="1"/>
</dbReference>
<feature type="chain" id="PRO_5027545823" evidence="1">
    <location>
        <begin position="24"/>
        <end position="239"/>
    </location>
</feature>
<dbReference type="SMART" id="SM00186">
    <property type="entry name" value="FBG"/>
    <property type="match status" value="1"/>
</dbReference>
<dbReference type="InterPro" id="IPR050373">
    <property type="entry name" value="Fibrinogen_C-term_domain"/>
</dbReference>
<accession>A0A6P8YJB2</accession>
<dbReference type="AlphaFoldDB" id="A0A6P8YJB2"/>
<dbReference type="Pfam" id="PF00147">
    <property type="entry name" value="Fibrinogen_C"/>
    <property type="match status" value="1"/>
</dbReference>
<dbReference type="InterPro" id="IPR014716">
    <property type="entry name" value="Fibrinogen_a/b/g_C_1"/>
</dbReference>
<dbReference type="Gene3D" id="3.90.215.10">
    <property type="entry name" value="Gamma Fibrinogen, chain A, domain 1"/>
    <property type="match status" value="1"/>
</dbReference>
<gene>
    <name evidence="4" type="primary">LOC117569789</name>
</gene>
<protein>
    <submittedName>
        <fullName evidence="4">Ficolin-1-like</fullName>
    </submittedName>
</protein>
<name>A0A6P8YJB2_DROAB</name>
<dbReference type="SUPFAM" id="SSF56496">
    <property type="entry name" value="Fibrinogen C-terminal domain-like"/>
    <property type="match status" value="1"/>
</dbReference>
<dbReference type="InterPro" id="IPR036056">
    <property type="entry name" value="Fibrinogen-like_C"/>
</dbReference>
<feature type="domain" description="Fibrinogen C-terminal" evidence="2">
    <location>
        <begin position="25"/>
        <end position="236"/>
    </location>
</feature>
<dbReference type="Proteomes" id="UP000515160">
    <property type="component" value="Chromosome 3"/>
</dbReference>
<dbReference type="GO" id="GO:0005615">
    <property type="term" value="C:extracellular space"/>
    <property type="evidence" value="ECO:0007669"/>
    <property type="project" value="TreeGrafter"/>
</dbReference>
<keyword evidence="3" id="KW-1185">Reference proteome</keyword>
<evidence type="ECO:0000313" key="3">
    <source>
        <dbReference type="Proteomes" id="UP000515160"/>
    </source>
</evidence>